<proteinExistence type="predicted"/>
<sequence length="421" mass="46530">MGFKVNWVAVRGRDSDAVCRDMGLRRSGIRSDTPKPQYSGAELSEDCFLLVEDTADELVEDTWDLARISRGCEVIGFSVIESVGHSEVVGWRDGRRVWGVVCVPDDDPCLLVEGELPVELHPALAELRAYEASADDPEDIDYQSFPTYLAELLVGYRYDRILGERGEERFEVLDTEDTAEQLPRVSTGIVNALAEIGFRPRVRPDDYGMAFSAAGPAPGTTRTVVAYIERGRHGGVRVSGRARLTSTVVDEVLAAMPKDAWPTSDKEGDTREYALDSVDFGAFEQSFYMTLTYGVRAQDGSDGVKWFMDRLRGPVTDWYDRRGTLAKIAELAKQPNKWGAVLPHKVRTAVALAAACGDAAAAADLMTWYLDRDDYAPKGAFGGTDSRERATAFDRALAARFPDYARHRPQPNDVESVQSTH</sequence>
<feature type="region of interest" description="Disordered" evidence="1">
    <location>
        <begin position="402"/>
        <end position="421"/>
    </location>
</feature>
<dbReference type="OrthoDB" id="4553115at2"/>
<evidence type="ECO:0000313" key="2">
    <source>
        <dbReference type="EMBL" id="TQM32396.1"/>
    </source>
</evidence>
<keyword evidence="3" id="KW-1185">Reference proteome</keyword>
<gene>
    <name evidence="2" type="ORF">FB390_4075</name>
</gene>
<reference evidence="2 3" key="1">
    <citation type="submission" date="2019-06" db="EMBL/GenBank/DDBJ databases">
        <title>Sequencing the genomes of 1000 actinobacteria strains.</title>
        <authorList>
            <person name="Klenk H.-P."/>
        </authorList>
    </citation>
    <scope>NUCLEOTIDE SEQUENCE [LARGE SCALE GENOMIC DNA]</scope>
    <source>
        <strain evidence="2 3">DSM 103495</strain>
    </source>
</reference>
<evidence type="ECO:0000313" key="3">
    <source>
        <dbReference type="Proteomes" id="UP000316331"/>
    </source>
</evidence>
<comment type="caution">
    <text evidence="2">The sequence shown here is derived from an EMBL/GenBank/DDBJ whole genome shotgun (WGS) entry which is preliminary data.</text>
</comment>
<dbReference type="RefSeq" id="WP_141810306.1">
    <property type="nucleotide sequence ID" value="NZ_VFPG01000001.1"/>
</dbReference>
<organism evidence="2 3">
    <name type="scientific">Nocardia bhagyanarayanae</name>
    <dbReference type="NCBI Taxonomy" id="1215925"/>
    <lineage>
        <taxon>Bacteria</taxon>
        <taxon>Bacillati</taxon>
        <taxon>Actinomycetota</taxon>
        <taxon>Actinomycetes</taxon>
        <taxon>Mycobacteriales</taxon>
        <taxon>Nocardiaceae</taxon>
        <taxon>Nocardia</taxon>
    </lineage>
</organism>
<dbReference type="Proteomes" id="UP000316331">
    <property type="component" value="Unassembled WGS sequence"/>
</dbReference>
<dbReference type="EMBL" id="VFPG01000001">
    <property type="protein sequence ID" value="TQM32396.1"/>
    <property type="molecule type" value="Genomic_DNA"/>
</dbReference>
<evidence type="ECO:0000256" key="1">
    <source>
        <dbReference type="SAM" id="MobiDB-lite"/>
    </source>
</evidence>
<accession>A0A543FF75</accession>
<dbReference type="AlphaFoldDB" id="A0A543FF75"/>
<name>A0A543FF75_9NOCA</name>
<protein>
    <submittedName>
        <fullName evidence="2">Uncharacterized protein</fullName>
    </submittedName>
</protein>